<accession>A0A937M013</accession>
<dbReference type="PANTHER" id="PTHR42879">
    <property type="entry name" value="3-OXOACYL-(ACYL-CARRIER-PROTEIN) REDUCTASE"/>
    <property type="match status" value="1"/>
</dbReference>
<dbReference type="CDD" id="cd05233">
    <property type="entry name" value="SDR_c"/>
    <property type="match status" value="1"/>
</dbReference>
<dbReference type="InterPro" id="IPR020904">
    <property type="entry name" value="Sc_DH/Rdtase_CS"/>
</dbReference>
<dbReference type="Pfam" id="PF13561">
    <property type="entry name" value="adh_short_C2"/>
    <property type="match status" value="1"/>
</dbReference>
<evidence type="ECO:0000256" key="1">
    <source>
        <dbReference type="ARBA" id="ARBA00006484"/>
    </source>
</evidence>
<organism evidence="2 3">
    <name type="scientific">SAR86 cluster bacterium</name>
    <dbReference type="NCBI Taxonomy" id="2030880"/>
    <lineage>
        <taxon>Bacteria</taxon>
        <taxon>Pseudomonadati</taxon>
        <taxon>Pseudomonadota</taxon>
        <taxon>Gammaproteobacteria</taxon>
        <taxon>SAR86 cluster</taxon>
    </lineage>
</organism>
<dbReference type="InterPro" id="IPR050259">
    <property type="entry name" value="SDR"/>
</dbReference>
<dbReference type="AlphaFoldDB" id="A0A937M013"/>
<name>A0A937M013_9GAMM</name>
<comment type="similarity">
    <text evidence="1">Belongs to the short-chain dehydrogenases/reductases (SDR) family.</text>
</comment>
<dbReference type="PRINTS" id="PR00081">
    <property type="entry name" value="GDHRDH"/>
</dbReference>
<dbReference type="Gene3D" id="3.40.50.720">
    <property type="entry name" value="NAD(P)-binding Rossmann-like Domain"/>
    <property type="match status" value="1"/>
</dbReference>
<dbReference type="SUPFAM" id="SSF51735">
    <property type="entry name" value="NAD(P)-binding Rossmann-fold domains"/>
    <property type="match status" value="1"/>
</dbReference>
<protein>
    <submittedName>
        <fullName evidence="2">SDR family oxidoreductase</fullName>
    </submittedName>
</protein>
<dbReference type="Proteomes" id="UP000705230">
    <property type="component" value="Unassembled WGS sequence"/>
</dbReference>
<proteinExistence type="inferred from homology"/>
<reference evidence="2" key="1">
    <citation type="submission" date="2020-10" db="EMBL/GenBank/DDBJ databases">
        <title>Microbiome of the Black Sea water column analyzed by genome centric metagenomics.</title>
        <authorList>
            <person name="Cabello-Yeves P.J."/>
            <person name="Callieri C."/>
            <person name="Picazo A."/>
            <person name="Mehrshad M."/>
            <person name="Haro-Moreno J.M."/>
            <person name="Roda-Garcia J."/>
            <person name="Dzembekova N."/>
            <person name="Slabakova V."/>
            <person name="Slabakova N."/>
            <person name="Moncheva S."/>
            <person name="Rodriguez-Valera F."/>
        </authorList>
    </citation>
    <scope>NUCLEOTIDE SEQUENCE</scope>
    <source>
        <strain evidence="2">BS30m-G43</strain>
    </source>
</reference>
<dbReference type="GO" id="GO:0032787">
    <property type="term" value="P:monocarboxylic acid metabolic process"/>
    <property type="evidence" value="ECO:0007669"/>
    <property type="project" value="UniProtKB-ARBA"/>
</dbReference>
<dbReference type="InterPro" id="IPR036291">
    <property type="entry name" value="NAD(P)-bd_dom_sf"/>
</dbReference>
<comment type="caution">
    <text evidence="2">The sequence shown here is derived from an EMBL/GenBank/DDBJ whole genome shotgun (WGS) entry which is preliminary data.</text>
</comment>
<dbReference type="FunFam" id="3.40.50.720:FF:000084">
    <property type="entry name" value="Short-chain dehydrogenase reductase"/>
    <property type="match status" value="1"/>
</dbReference>
<evidence type="ECO:0000313" key="2">
    <source>
        <dbReference type="EMBL" id="MBL6902802.1"/>
    </source>
</evidence>
<gene>
    <name evidence="2" type="ORF">ISR29_01195</name>
</gene>
<dbReference type="PROSITE" id="PS00061">
    <property type="entry name" value="ADH_SHORT"/>
    <property type="match status" value="1"/>
</dbReference>
<dbReference type="InterPro" id="IPR002347">
    <property type="entry name" value="SDR_fam"/>
</dbReference>
<dbReference type="EMBL" id="JADHSG010000001">
    <property type="protein sequence ID" value="MBL6902802.1"/>
    <property type="molecule type" value="Genomic_DNA"/>
</dbReference>
<sequence length="257" mass="27149">MKNSSKKPVAIITGASRGVGAATALLLASKGWNITLTCSSTIKEANAIAMACEEYKVEALAIQADVSDNNDCKNTIDQTINKWGRIDALINNAGASKFAWDHSNLELLDAVDFQKIYSVNLIGPFQMIKASKEFLMKSDNPSITNVSSIAGIKGIGSSIAYAASKGALNTMTISMARNLGPIRVNAICPGFIDGEWLKAGLGEEIFNAAKSNLESTVPLKSVATPETIAESILALISLNKNATGQLLILDGGHHLNL</sequence>
<dbReference type="PANTHER" id="PTHR42879:SF2">
    <property type="entry name" value="3-OXOACYL-[ACYL-CARRIER-PROTEIN] REDUCTASE FABG"/>
    <property type="match status" value="1"/>
</dbReference>
<dbReference type="PRINTS" id="PR00080">
    <property type="entry name" value="SDRFAMILY"/>
</dbReference>
<evidence type="ECO:0000313" key="3">
    <source>
        <dbReference type="Proteomes" id="UP000705230"/>
    </source>
</evidence>